<dbReference type="SMART" id="SM01014">
    <property type="entry name" value="ARID"/>
    <property type="match status" value="1"/>
</dbReference>
<dbReference type="EMBL" id="DF237117">
    <property type="protein sequence ID" value="GAQ83914.1"/>
    <property type="molecule type" value="Genomic_DNA"/>
</dbReference>
<protein>
    <recommendedName>
        <fullName evidence="2">ARID domain-containing protein</fullName>
    </recommendedName>
</protein>
<feature type="domain" description="ARID" evidence="2">
    <location>
        <begin position="189"/>
        <end position="278"/>
    </location>
</feature>
<dbReference type="InterPro" id="IPR036431">
    <property type="entry name" value="ARID_dom_sf"/>
</dbReference>
<feature type="region of interest" description="Disordered" evidence="1">
    <location>
        <begin position="286"/>
        <end position="361"/>
    </location>
</feature>
<gene>
    <name evidence="3" type="ORF">KFL_001680090</name>
</gene>
<keyword evidence="4" id="KW-1185">Reference proteome</keyword>
<feature type="compositionally biased region" description="Basic and acidic residues" evidence="1">
    <location>
        <begin position="311"/>
        <end position="359"/>
    </location>
</feature>
<dbReference type="InterPro" id="IPR059080">
    <property type="entry name" value="WHD_PTC1"/>
</dbReference>
<dbReference type="SUPFAM" id="SSF46774">
    <property type="entry name" value="ARID-like"/>
    <property type="match status" value="1"/>
</dbReference>
<dbReference type="PROSITE" id="PS51011">
    <property type="entry name" value="ARID"/>
    <property type="match status" value="1"/>
</dbReference>
<evidence type="ECO:0000313" key="4">
    <source>
        <dbReference type="Proteomes" id="UP000054558"/>
    </source>
</evidence>
<dbReference type="PANTHER" id="PTHR46201:SF9">
    <property type="entry name" value="PHD FINGER PROTEIN MALE MEIOCYTE DEATH 1"/>
    <property type="match status" value="1"/>
</dbReference>
<dbReference type="SMART" id="SM00501">
    <property type="entry name" value="BRIGHT"/>
    <property type="match status" value="1"/>
</dbReference>
<reference evidence="3 4" key="1">
    <citation type="journal article" date="2014" name="Nat. Commun.">
        <title>Klebsormidium flaccidum genome reveals primary factors for plant terrestrial adaptation.</title>
        <authorList>
            <person name="Hori K."/>
            <person name="Maruyama F."/>
            <person name="Fujisawa T."/>
            <person name="Togashi T."/>
            <person name="Yamamoto N."/>
            <person name="Seo M."/>
            <person name="Sato S."/>
            <person name="Yamada T."/>
            <person name="Mori H."/>
            <person name="Tajima N."/>
            <person name="Moriyama T."/>
            <person name="Ikeuchi M."/>
            <person name="Watanabe M."/>
            <person name="Wada H."/>
            <person name="Kobayashi K."/>
            <person name="Saito M."/>
            <person name="Masuda T."/>
            <person name="Sasaki-Sekimoto Y."/>
            <person name="Mashiguchi K."/>
            <person name="Awai K."/>
            <person name="Shimojima M."/>
            <person name="Masuda S."/>
            <person name="Iwai M."/>
            <person name="Nobusawa T."/>
            <person name="Narise T."/>
            <person name="Kondo S."/>
            <person name="Saito H."/>
            <person name="Sato R."/>
            <person name="Murakawa M."/>
            <person name="Ihara Y."/>
            <person name="Oshima-Yamada Y."/>
            <person name="Ohtaka K."/>
            <person name="Satoh M."/>
            <person name="Sonobe K."/>
            <person name="Ishii M."/>
            <person name="Ohtani R."/>
            <person name="Kanamori-Sato M."/>
            <person name="Honoki R."/>
            <person name="Miyazaki D."/>
            <person name="Mochizuki H."/>
            <person name="Umetsu J."/>
            <person name="Higashi K."/>
            <person name="Shibata D."/>
            <person name="Kamiya Y."/>
            <person name="Sato N."/>
            <person name="Nakamura Y."/>
            <person name="Tabata S."/>
            <person name="Ida S."/>
            <person name="Kurokawa K."/>
            <person name="Ohta H."/>
        </authorList>
    </citation>
    <scope>NUCLEOTIDE SEQUENCE [LARGE SCALE GENOMIC DNA]</scope>
    <source>
        <strain evidence="3 4">NIES-2285</strain>
    </source>
</reference>
<feature type="compositionally biased region" description="Basic and acidic residues" evidence="1">
    <location>
        <begin position="139"/>
        <end position="167"/>
    </location>
</feature>
<dbReference type="CDD" id="cd00167">
    <property type="entry name" value="SANT"/>
    <property type="match status" value="1"/>
</dbReference>
<dbReference type="OMA" id="HTFDEGP"/>
<dbReference type="OrthoDB" id="1908944at2759"/>
<feature type="compositionally biased region" description="Basic and acidic residues" evidence="1">
    <location>
        <begin position="174"/>
        <end position="188"/>
    </location>
</feature>
<feature type="region of interest" description="Disordered" evidence="1">
    <location>
        <begin position="131"/>
        <end position="192"/>
    </location>
</feature>
<organism evidence="3 4">
    <name type="scientific">Klebsormidium nitens</name>
    <name type="common">Green alga</name>
    <name type="synonym">Ulothrix nitens</name>
    <dbReference type="NCBI Taxonomy" id="105231"/>
    <lineage>
        <taxon>Eukaryota</taxon>
        <taxon>Viridiplantae</taxon>
        <taxon>Streptophyta</taxon>
        <taxon>Klebsormidiophyceae</taxon>
        <taxon>Klebsormidiales</taxon>
        <taxon>Klebsormidiaceae</taxon>
        <taxon>Klebsormidium</taxon>
    </lineage>
</organism>
<dbReference type="GO" id="GO:0003677">
    <property type="term" value="F:DNA binding"/>
    <property type="evidence" value="ECO:0007669"/>
    <property type="project" value="InterPro"/>
</dbReference>
<evidence type="ECO:0000256" key="1">
    <source>
        <dbReference type="SAM" id="MobiDB-lite"/>
    </source>
</evidence>
<sequence length="1087" mass="117467">MEEIITFSGRGHGGAGSRIGRVTKLVKPFWPIQKEANSESISIKHSRYSERRIEAGMEAIIENLMKEPEGTWVSRVTLKQRSRSSVGDTGLLNFSLRCVENRRVGDGMIVRRSIHPVSQVMAYRLERISSNSNDPLPVYEERRAPDPKPPRKGGDPSAGESKREKGGKPRPVRQKKEPVLEERNLTKEELEEAEFEEGLSTLFALDGEIRPLPAMVDGQTVNLLSLYQHVACNGGYNEVSKRREWNVVAAQMGLKLEAGPCLKLLHAKYLLDLEALLGDLSPPSQALKATSLPPQGPQKTRSSSTCTSERGGGRLKESNRDVGRGDEREPVSQGGGERERHFGGEDEREQHSGGGDDVRTTLPSLRAVSEGSLGQHAESKECMETDATSSACSLKVEEVTGGSKEGYGGCPESSGGLRDSFGGFQAGFGGVEEVSGKMKVGSERVKGEGWGGYEKAPQGFYGARESLAGTSADASKGLREGLEAGALSKGEGVTIDLGPETSIEGSLLTDAIPSVRSAGAKRSLTESEIFGGVSFGEPLAVRKSGVYGSGSVSEVSGSADVAGARGHRYAEPLAVPTGGEAVPTARDHDGGANLLEDDPAQAVGVFDWRKEVAEGGPVGFPGDESSFRGFGGLRALTVSLHGLDGLGPQDASELEHWLGENRRKALTIPGGEERSEPMPAKPKTLSPQRLKLILNPSPRKMHLSPRMMNPSPRNLTLSPSKWMHSLSGQKRKAGLLCATQFGGVEDPGFRQGPETPEVKRRREVATGHPLRRPRGYRPLVTFADPVSPQLTATLTVLQEQLQRHRESWLVVRLGSVAEEGRRTRKKLVEEELEYLQPRIGARYQASVPEWRPRIVAKPATQTTRHPSGPLATPLGDVMLTSEATWIGWPVWRPLQEPASIKEEPVAKPDLVSDPRLTRPVLRRTSSQTDSAAVRKQPVSDARSALEAALGDAGGDLGLAEMGERVAGKWSRGEEQRFVAAASSIRRGKDVSEDFFGEGFFQAIRESLPGRPLKELVSYYYNVYKVRCKRGVVRIKGGIGKVGVEGTAAAPGAVQSARAERDQVLDAGHRETASECRGARATDHYVES</sequence>
<dbReference type="AlphaFoldDB" id="A0A1Y1HZ37"/>
<dbReference type="STRING" id="105231.A0A1Y1HZ37"/>
<dbReference type="Pfam" id="PF25874">
    <property type="entry name" value="WHD_plant_repro"/>
    <property type="match status" value="1"/>
</dbReference>
<feature type="compositionally biased region" description="Polar residues" evidence="1">
    <location>
        <begin position="297"/>
        <end position="308"/>
    </location>
</feature>
<accession>A0A1Y1HZ37</accession>
<evidence type="ECO:0000259" key="2">
    <source>
        <dbReference type="PROSITE" id="PS51011"/>
    </source>
</evidence>
<dbReference type="InterPro" id="IPR001606">
    <property type="entry name" value="ARID_dom"/>
</dbReference>
<dbReference type="Gene3D" id="1.10.150.60">
    <property type="entry name" value="ARID DNA-binding domain"/>
    <property type="match status" value="1"/>
</dbReference>
<proteinExistence type="predicted"/>
<dbReference type="InterPro" id="IPR001005">
    <property type="entry name" value="SANT/Myb"/>
</dbReference>
<name>A0A1Y1HZ37_KLENI</name>
<dbReference type="Pfam" id="PF01388">
    <property type="entry name" value="ARID"/>
    <property type="match status" value="1"/>
</dbReference>
<evidence type="ECO:0000313" key="3">
    <source>
        <dbReference type="EMBL" id="GAQ83914.1"/>
    </source>
</evidence>
<dbReference type="CDD" id="cd16100">
    <property type="entry name" value="ARID"/>
    <property type="match status" value="1"/>
</dbReference>
<dbReference type="Proteomes" id="UP000054558">
    <property type="component" value="Unassembled WGS sequence"/>
</dbReference>
<dbReference type="PANTHER" id="PTHR46201">
    <property type="entry name" value="PHD FINGER PROTEIN MALE MEIOCYTE DEATH 1-RELATED"/>
    <property type="match status" value="1"/>
</dbReference>